<gene>
    <name evidence="1" type="ORF">FLL46_11440</name>
</gene>
<keyword evidence="2" id="KW-1185">Reference proteome</keyword>
<name>A0A545UDI1_9GAMM</name>
<dbReference type="RefSeq" id="WP_142893660.1">
    <property type="nucleotide sequence ID" value="NZ_ML660164.1"/>
</dbReference>
<dbReference type="OrthoDB" id="195194at2"/>
<proteinExistence type="predicted"/>
<dbReference type="InterPro" id="IPR018741">
    <property type="entry name" value="DUF2288"/>
</dbReference>
<reference evidence="1 2" key="1">
    <citation type="submission" date="2019-07" db="EMBL/GenBank/DDBJ databases">
        <title>Draft genome for Aliikangiella sp. M105.</title>
        <authorList>
            <person name="Wang G."/>
        </authorList>
    </citation>
    <scope>NUCLEOTIDE SEQUENCE [LARGE SCALE GENOMIC DNA]</scope>
    <source>
        <strain evidence="1 2">M105</strain>
    </source>
</reference>
<accession>A0A545UDI1</accession>
<evidence type="ECO:0000313" key="2">
    <source>
        <dbReference type="Proteomes" id="UP000315439"/>
    </source>
</evidence>
<protein>
    <submittedName>
        <fullName evidence="1">DUF2288 domain-containing protein</fullName>
    </submittedName>
</protein>
<dbReference type="Pfam" id="PF10052">
    <property type="entry name" value="DUF2288"/>
    <property type="match status" value="1"/>
</dbReference>
<evidence type="ECO:0000313" key="1">
    <source>
        <dbReference type="EMBL" id="TQV87483.1"/>
    </source>
</evidence>
<organism evidence="1 2">
    <name type="scientific">Aliikangiella coralliicola</name>
    <dbReference type="NCBI Taxonomy" id="2592383"/>
    <lineage>
        <taxon>Bacteria</taxon>
        <taxon>Pseudomonadati</taxon>
        <taxon>Pseudomonadota</taxon>
        <taxon>Gammaproteobacteria</taxon>
        <taxon>Oceanospirillales</taxon>
        <taxon>Pleioneaceae</taxon>
        <taxon>Aliikangiella</taxon>
    </lineage>
</organism>
<dbReference type="EMBL" id="VIKS01000007">
    <property type="protein sequence ID" value="TQV87483.1"/>
    <property type="molecule type" value="Genomic_DNA"/>
</dbReference>
<dbReference type="Proteomes" id="UP000315439">
    <property type="component" value="Unassembled WGS sequence"/>
</dbReference>
<sequence>MSQSEIELTTKQKLNLETAQISWKELQLFFAKGNLLRVSEHKDLVEVAEKIASNQQDDVETLILSKEIAFATPQWVKKNCQPTTQLWAVVVAPYVLCQLATASRIS</sequence>
<dbReference type="AlphaFoldDB" id="A0A545UDI1"/>
<comment type="caution">
    <text evidence="1">The sequence shown here is derived from an EMBL/GenBank/DDBJ whole genome shotgun (WGS) entry which is preliminary data.</text>
</comment>